<comment type="caution">
    <text evidence="1">The sequence shown here is derived from an EMBL/GenBank/DDBJ whole genome shotgun (WGS) entry which is preliminary data.</text>
</comment>
<dbReference type="AlphaFoldDB" id="A0AAE0FXS8"/>
<dbReference type="Proteomes" id="UP001190700">
    <property type="component" value="Unassembled WGS sequence"/>
</dbReference>
<proteinExistence type="predicted"/>
<evidence type="ECO:0000313" key="1">
    <source>
        <dbReference type="EMBL" id="KAK3267291.1"/>
    </source>
</evidence>
<keyword evidence="2" id="KW-1185">Reference proteome</keyword>
<evidence type="ECO:0000313" key="2">
    <source>
        <dbReference type="Proteomes" id="UP001190700"/>
    </source>
</evidence>
<name>A0AAE0FXS8_9CHLO</name>
<sequence length="91" mass="10042">MDYSSINGGRSWSESQSRVKVVEEVRVSSASPEDPEAKDSALFVTEMVQYPESAVMRRLLVGGWFLGEAWEVSERIDCKLACEGGELQIAA</sequence>
<gene>
    <name evidence="1" type="ORF">CYMTET_24140</name>
</gene>
<dbReference type="EMBL" id="LGRX02012505">
    <property type="protein sequence ID" value="KAK3267291.1"/>
    <property type="molecule type" value="Genomic_DNA"/>
</dbReference>
<organism evidence="1 2">
    <name type="scientific">Cymbomonas tetramitiformis</name>
    <dbReference type="NCBI Taxonomy" id="36881"/>
    <lineage>
        <taxon>Eukaryota</taxon>
        <taxon>Viridiplantae</taxon>
        <taxon>Chlorophyta</taxon>
        <taxon>Pyramimonadophyceae</taxon>
        <taxon>Pyramimonadales</taxon>
        <taxon>Pyramimonadaceae</taxon>
        <taxon>Cymbomonas</taxon>
    </lineage>
</organism>
<accession>A0AAE0FXS8</accession>
<reference evidence="1 2" key="1">
    <citation type="journal article" date="2015" name="Genome Biol. Evol.">
        <title>Comparative Genomics of a Bacterivorous Green Alga Reveals Evolutionary Causalities and Consequences of Phago-Mixotrophic Mode of Nutrition.</title>
        <authorList>
            <person name="Burns J.A."/>
            <person name="Paasch A."/>
            <person name="Narechania A."/>
            <person name="Kim E."/>
        </authorList>
    </citation>
    <scope>NUCLEOTIDE SEQUENCE [LARGE SCALE GENOMIC DNA]</scope>
    <source>
        <strain evidence="1 2">PLY_AMNH</strain>
    </source>
</reference>
<protein>
    <submittedName>
        <fullName evidence="1">Uncharacterized protein</fullName>
    </submittedName>
</protein>